<dbReference type="PANTHER" id="PTHR33136:SF13">
    <property type="entry name" value="OS10G0328900 PROTEIN"/>
    <property type="match status" value="1"/>
</dbReference>
<accession>A0AAQ3L878</accession>
<dbReference type="GO" id="GO:0009506">
    <property type="term" value="C:plasmodesma"/>
    <property type="evidence" value="ECO:0007669"/>
    <property type="project" value="TreeGrafter"/>
</dbReference>
<dbReference type="AlphaFoldDB" id="A0AAQ3L878"/>
<keyword evidence="2" id="KW-0372">Hormone</keyword>
<sequence length="121" mass="12904">MARPTAPSPLFSVGVLLLLFAAAAAGGSGEGAGNDLSLGWVPAGTGCRGNIAECLAGEEFELGTELSHRILAGRRHYISYNALRRNRVPCSHRGASYYNCRPGAHANPYSRRCSAITRCRR</sequence>
<dbReference type="Pfam" id="PF05498">
    <property type="entry name" value="RALF"/>
    <property type="match status" value="1"/>
</dbReference>
<evidence type="ECO:0000256" key="1">
    <source>
        <dbReference type="ARBA" id="ARBA00009178"/>
    </source>
</evidence>
<dbReference type="InterPro" id="IPR008801">
    <property type="entry name" value="RALF"/>
</dbReference>
<dbReference type="Proteomes" id="UP001327560">
    <property type="component" value="Chromosome 9"/>
</dbReference>
<keyword evidence="7" id="KW-1185">Reference proteome</keyword>
<evidence type="ECO:0000313" key="7">
    <source>
        <dbReference type="Proteomes" id="UP001327560"/>
    </source>
</evidence>
<feature type="signal peptide" evidence="5">
    <location>
        <begin position="1"/>
        <end position="25"/>
    </location>
</feature>
<keyword evidence="4" id="KW-1015">Disulfide bond</keyword>
<evidence type="ECO:0000313" key="6">
    <source>
        <dbReference type="EMBL" id="WOL18872.1"/>
    </source>
</evidence>
<feature type="chain" id="PRO_5042839184" description="Protein RALF-like 33" evidence="5">
    <location>
        <begin position="26"/>
        <end position="121"/>
    </location>
</feature>
<dbReference type="PANTHER" id="PTHR33136">
    <property type="entry name" value="RAPID ALKALINIZATION FACTOR-LIKE"/>
    <property type="match status" value="1"/>
</dbReference>
<gene>
    <name evidence="6" type="ORF">Cni_G27669</name>
</gene>
<dbReference type="EMBL" id="CP136898">
    <property type="protein sequence ID" value="WOL18872.1"/>
    <property type="molecule type" value="Genomic_DNA"/>
</dbReference>
<evidence type="ECO:0000256" key="4">
    <source>
        <dbReference type="ARBA" id="ARBA00023157"/>
    </source>
</evidence>
<reference evidence="6 7" key="1">
    <citation type="submission" date="2023-10" db="EMBL/GenBank/DDBJ databases">
        <title>Chromosome-scale genome assembly provides insights into flower coloration mechanisms of Canna indica.</title>
        <authorList>
            <person name="Li C."/>
        </authorList>
    </citation>
    <scope>NUCLEOTIDE SEQUENCE [LARGE SCALE GENOMIC DNA]</scope>
    <source>
        <tissue evidence="6">Flower</tissue>
    </source>
</reference>
<comment type="similarity">
    <text evidence="1">Belongs to the plant rapid alkalinization factor (RALF) family.</text>
</comment>
<dbReference type="GO" id="GO:0019722">
    <property type="term" value="P:calcium-mediated signaling"/>
    <property type="evidence" value="ECO:0007669"/>
    <property type="project" value="TreeGrafter"/>
</dbReference>
<proteinExistence type="inferred from homology"/>
<evidence type="ECO:0000256" key="5">
    <source>
        <dbReference type="SAM" id="SignalP"/>
    </source>
</evidence>
<evidence type="ECO:0000256" key="2">
    <source>
        <dbReference type="ARBA" id="ARBA00022702"/>
    </source>
</evidence>
<keyword evidence="3 5" id="KW-0732">Signal</keyword>
<evidence type="ECO:0000256" key="3">
    <source>
        <dbReference type="ARBA" id="ARBA00022729"/>
    </source>
</evidence>
<evidence type="ECO:0008006" key="8">
    <source>
        <dbReference type="Google" id="ProtNLM"/>
    </source>
</evidence>
<dbReference type="GO" id="GO:0005179">
    <property type="term" value="F:hormone activity"/>
    <property type="evidence" value="ECO:0007669"/>
    <property type="project" value="UniProtKB-KW"/>
</dbReference>
<organism evidence="6 7">
    <name type="scientific">Canna indica</name>
    <name type="common">Indian-shot</name>
    <dbReference type="NCBI Taxonomy" id="4628"/>
    <lineage>
        <taxon>Eukaryota</taxon>
        <taxon>Viridiplantae</taxon>
        <taxon>Streptophyta</taxon>
        <taxon>Embryophyta</taxon>
        <taxon>Tracheophyta</taxon>
        <taxon>Spermatophyta</taxon>
        <taxon>Magnoliopsida</taxon>
        <taxon>Liliopsida</taxon>
        <taxon>Zingiberales</taxon>
        <taxon>Cannaceae</taxon>
        <taxon>Canna</taxon>
    </lineage>
</organism>
<protein>
    <recommendedName>
        <fullName evidence="8">Protein RALF-like 33</fullName>
    </recommendedName>
</protein>
<name>A0AAQ3L878_9LILI</name>